<dbReference type="GO" id="GO:0016020">
    <property type="term" value="C:membrane"/>
    <property type="evidence" value="ECO:0007669"/>
    <property type="project" value="InterPro"/>
</dbReference>
<feature type="transmembrane region" description="Helical" evidence="1">
    <location>
        <begin position="184"/>
        <end position="203"/>
    </location>
</feature>
<dbReference type="InterPro" id="IPR052155">
    <property type="entry name" value="Biofilm_reg_signaling"/>
</dbReference>
<reference evidence="5 8" key="2">
    <citation type="submission" date="2018-03" db="EMBL/GenBank/DDBJ databases">
        <title>Genomic Encyclopedia of Archaeal and Bacterial Type Strains, Phase II (KMG-II): from individual species to whole genera.</title>
        <authorList>
            <person name="Goeker M."/>
        </authorList>
    </citation>
    <scope>NUCLEOTIDE SEQUENCE [LARGE SCALE GENOMIC DNA]</scope>
    <source>
        <strain evidence="5 8">DSM 29956</strain>
    </source>
</reference>
<dbReference type="SUPFAM" id="SSF141868">
    <property type="entry name" value="EAL domain-like"/>
    <property type="match status" value="1"/>
</dbReference>
<organism evidence="6 7">
    <name type="scientific">Limimaricola soesokkakensis</name>
    <dbReference type="NCBI Taxonomy" id="1343159"/>
    <lineage>
        <taxon>Bacteria</taxon>
        <taxon>Pseudomonadati</taxon>
        <taxon>Pseudomonadota</taxon>
        <taxon>Alphaproteobacteria</taxon>
        <taxon>Rhodobacterales</taxon>
        <taxon>Paracoccaceae</taxon>
        <taxon>Limimaricola</taxon>
    </lineage>
</organism>
<dbReference type="EMBL" id="FWFY01000001">
    <property type="protein sequence ID" value="SLN11865.1"/>
    <property type="molecule type" value="Genomic_DNA"/>
</dbReference>
<protein>
    <submittedName>
        <fullName evidence="5">PAS domain S-box-containing protein/diguanylate cyclase (GGDEF)-like protein</fullName>
    </submittedName>
    <submittedName>
        <fullName evidence="6">Phytochrome-like protein cph2</fullName>
    </submittedName>
</protein>
<feature type="domain" description="GGDEF" evidence="4">
    <location>
        <begin position="419"/>
        <end position="552"/>
    </location>
</feature>
<dbReference type="PANTHER" id="PTHR44757:SF2">
    <property type="entry name" value="BIOFILM ARCHITECTURE MAINTENANCE PROTEIN MBAA"/>
    <property type="match status" value="1"/>
</dbReference>
<dbReference type="GO" id="GO:0007165">
    <property type="term" value="P:signal transduction"/>
    <property type="evidence" value="ECO:0007669"/>
    <property type="project" value="InterPro"/>
</dbReference>
<keyword evidence="1" id="KW-0812">Transmembrane</keyword>
<dbReference type="Pfam" id="PF00990">
    <property type="entry name" value="GGDEF"/>
    <property type="match status" value="1"/>
</dbReference>
<feature type="domain" description="EAL" evidence="2">
    <location>
        <begin position="561"/>
        <end position="811"/>
    </location>
</feature>
<dbReference type="SUPFAM" id="SSF55073">
    <property type="entry name" value="Nucleotide cyclase"/>
    <property type="match status" value="1"/>
</dbReference>
<dbReference type="InterPro" id="IPR001633">
    <property type="entry name" value="EAL_dom"/>
</dbReference>
<dbReference type="CDD" id="cd01949">
    <property type="entry name" value="GGDEF"/>
    <property type="match status" value="1"/>
</dbReference>
<sequence length="856" mass="93502">MAFDFPAFSRSLRFKVLAALMLGLGLSFSLMILHLSSSKLGALVELAEAASRNQTMLAAGQARAGIEAGDESYLESIYSDLVFGQGGETHEAARIRMLRVSETGGRGLPSYEMANGPQVATQQLDDMALAAMEQGEVQEGRQGDLLLVSAPVRDQSGRDVIGAISIAWDHWHLRAGVMTSTLRSAMIGFAAALAVMLLTGLAMQRLVLRPIGSLARAVERIQETGNLSRMPRTVLERRDEIGSLANRFQALLAQSNAQIMTRRNQLDAALESMAQGLCLFDGTHRLVMSNRRVEEIYGLPTGALTEGMHISEVLQACRDAGNYSGQRIKEIEKTLTRSNRTSRPLHSLESLTGGRVISVVRVPMPEGGWVATFEDVTERKRTEAKIEHMAMHDNLTGLPNRLSFRQKLEEALLQAPRGQQLAVLCLDLDHFKAVNDTLGHPVGDALLKQVGKRLQGALRQSSVVARLSGDEFAIIEKNVASVEETGQLADRLVHALSEPYEIDGHQIVIGSCIGIALAPSDGRSADKLVKAADLALYRAKSEGRGTYRFFEKAMDARMQERRALELDLRAAFAKNELELHYQPIINLETGKVSCFEALLRWRHETRGAVSPGEFVPLAEEIGLITQLGAWVLHEACRMAAQWPDGVRVAVNLSPVQFRSMALISEVEAALKASGLAPERLELEITETVLLRHTELTLSILKRLRAIGVRISMDDFGTGYSSLSYLRTFPFDKIKIDRSFIKDVVHHDDAEAIVRAISSMGASLGMATTAEGVETLDQLEKLRREGCTEVQGYYFSPAVHTDEVLALLGRIGSSAWQFSSASPDQVAVASAPVSSYSLAAAETASVTERSKIHHAIP</sequence>
<dbReference type="CDD" id="cd06225">
    <property type="entry name" value="HAMP"/>
    <property type="match status" value="1"/>
</dbReference>
<dbReference type="Gene3D" id="1.10.8.500">
    <property type="entry name" value="HAMP domain in histidine kinase"/>
    <property type="match status" value="1"/>
</dbReference>
<dbReference type="OrthoDB" id="9814202at2"/>
<dbReference type="Proteomes" id="UP000240624">
    <property type="component" value="Unassembled WGS sequence"/>
</dbReference>
<evidence type="ECO:0000259" key="2">
    <source>
        <dbReference type="PROSITE" id="PS50883"/>
    </source>
</evidence>
<dbReference type="EMBL" id="PYGB01000003">
    <property type="protein sequence ID" value="PSK87331.1"/>
    <property type="molecule type" value="Genomic_DNA"/>
</dbReference>
<evidence type="ECO:0000256" key="1">
    <source>
        <dbReference type="SAM" id="Phobius"/>
    </source>
</evidence>
<dbReference type="CDD" id="cd01948">
    <property type="entry name" value="EAL"/>
    <property type="match status" value="1"/>
</dbReference>
<gene>
    <name evidence="6" type="primary">cph2_1</name>
    <name evidence="5" type="ORF">CLV79_103382</name>
    <name evidence="6" type="ORF">LOS8367_00015</name>
</gene>
<evidence type="ECO:0000313" key="7">
    <source>
        <dbReference type="Proteomes" id="UP000193495"/>
    </source>
</evidence>
<dbReference type="NCBIfam" id="TIGR00254">
    <property type="entry name" value="GGDEF"/>
    <property type="match status" value="1"/>
</dbReference>
<dbReference type="Proteomes" id="UP000193495">
    <property type="component" value="Unassembled WGS sequence"/>
</dbReference>
<dbReference type="SUPFAM" id="SSF55785">
    <property type="entry name" value="PYP-like sensor domain (PAS domain)"/>
    <property type="match status" value="1"/>
</dbReference>
<feature type="transmembrane region" description="Helical" evidence="1">
    <location>
        <begin position="12"/>
        <end position="33"/>
    </location>
</feature>
<dbReference type="SMART" id="SM00267">
    <property type="entry name" value="GGDEF"/>
    <property type="match status" value="1"/>
</dbReference>
<evidence type="ECO:0000259" key="3">
    <source>
        <dbReference type="PROSITE" id="PS50885"/>
    </source>
</evidence>
<evidence type="ECO:0000313" key="8">
    <source>
        <dbReference type="Proteomes" id="UP000240624"/>
    </source>
</evidence>
<dbReference type="SMART" id="SM00052">
    <property type="entry name" value="EAL"/>
    <property type="match status" value="1"/>
</dbReference>
<dbReference type="Gene3D" id="3.30.70.270">
    <property type="match status" value="1"/>
</dbReference>
<dbReference type="InterPro" id="IPR029787">
    <property type="entry name" value="Nucleotide_cyclase"/>
</dbReference>
<dbReference type="InterPro" id="IPR035965">
    <property type="entry name" value="PAS-like_dom_sf"/>
</dbReference>
<dbReference type="PROSITE" id="PS50885">
    <property type="entry name" value="HAMP"/>
    <property type="match status" value="1"/>
</dbReference>
<dbReference type="InterPro" id="IPR035919">
    <property type="entry name" value="EAL_sf"/>
</dbReference>
<dbReference type="InterPro" id="IPR000160">
    <property type="entry name" value="GGDEF_dom"/>
</dbReference>
<dbReference type="RefSeq" id="WP_085894412.1">
    <property type="nucleotide sequence ID" value="NZ_FWFY01000001.1"/>
</dbReference>
<dbReference type="PROSITE" id="PS50883">
    <property type="entry name" value="EAL"/>
    <property type="match status" value="1"/>
</dbReference>
<keyword evidence="1" id="KW-1133">Transmembrane helix</keyword>
<reference evidence="6 7" key="1">
    <citation type="submission" date="2017-03" db="EMBL/GenBank/DDBJ databases">
        <authorList>
            <person name="Afonso C.L."/>
            <person name="Miller P.J."/>
            <person name="Scott M.A."/>
            <person name="Spackman E."/>
            <person name="Goraichik I."/>
            <person name="Dimitrov K.M."/>
            <person name="Suarez D.L."/>
            <person name="Swayne D.E."/>
        </authorList>
    </citation>
    <scope>NUCLEOTIDE SEQUENCE [LARGE SCALE GENOMIC DNA]</scope>
    <source>
        <strain evidence="6 7">CECT 8367</strain>
    </source>
</reference>
<dbReference type="Gene3D" id="3.20.20.450">
    <property type="entry name" value="EAL domain"/>
    <property type="match status" value="1"/>
</dbReference>
<keyword evidence="1" id="KW-0472">Membrane</keyword>
<proteinExistence type="predicted"/>
<dbReference type="InterPro" id="IPR003660">
    <property type="entry name" value="HAMP_dom"/>
</dbReference>
<keyword evidence="8" id="KW-1185">Reference proteome</keyword>
<dbReference type="PANTHER" id="PTHR44757">
    <property type="entry name" value="DIGUANYLATE CYCLASE DGCP"/>
    <property type="match status" value="1"/>
</dbReference>
<dbReference type="PROSITE" id="PS50887">
    <property type="entry name" value="GGDEF"/>
    <property type="match status" value="1"/>
</dbReference>
<dbReference type="AlphaFoldDB" id="A0A1X6Y710"/>
<evidence type="ECO:0000259" key="4">
    <source>
        <dbReference type="PROSITE" id="PS50887"/>
    </source>
</evidence>
<evidence type="ECO:0000313" key="5">
    <source>
        <dbReference type="EMBL" id="PSK87331.1"/>
    </source>
</evidence>
<dbReference type="Pfam" id="PF00563">
    <property type="entry name" value="EAL"/>
    <property type="match status" value="1"/>
</dbReference>
<name>A0A1X6Y710_9RHOB</name>
<dbReference type="InterPro" id="IPR043128">
    <property type="entry name" value="Rev_trsase/Diguanyl_cyclase"/>
</dbReference>
<evidence type="ECO:0000313" key="6">
    <source>
        <dbReference type="EMBL" id="SLN11865.1"/>
    </source>
</evidence>
<accession>A0A1X6Y710</accession>
<dbReference type="Pfam" id="PF00672">
    <property type="entry name" value="HAMP"/>
    <property type="match status" value="1"/>
</dbReference>
<dbReference type="Gene3D" id="3.30.450.20">
    <property type="entry name" value="PAS domain"/>
    <property type="match status" value="1"/>
</dbReference>
<dbReference type="Pfam" id="PF12860">
    <property type="entry name" value="PAS_7"/>
    <property type="match status" value="1"/>
</dbReference>
<feature type="domain" description="HAMP" evidence="3">
    <location>
        <begin position="205"/>
        <end position="260"/>
    </location>
</feature>